<protein>
    <submittedName>
        <fullName evidence="1">Uncharacterized protein</fullName>
    </submittedName>
</protein>
<dbReference type="Proteomes" id="UP000292052">
    <property type="component" value="Unassembled WGS sequence"/>
</dbReference>
<name>A0A482VS06_ASBVE</name>
<dbReference type="EMBL" id="QDEB01070613">
    <property type="protein sequence ID" value="RZC35456.1"/>
    <property type="molecule type" value="Genomic_DNA"/>
</dbReference>
<reference evidence="1 2" key="1">
    <citation type="submission" date="2017-03" db="EMBL/GenBank/DDBJ databases">
        <title>Genome of the blue death feigning beetle - Asbolus verrucosus.</title>
        <authorList>
            <person name="Rider S.D."/>
        </authorList>
    </citation>
    <scope>NUCLEOTIDE SEQUENCE [LARGE SCALE GENOMIC DNA]</scope>
    <source>
        <strain evidence="1">Butters</strain>
        <tissue evidence="1">Head and leg muscle</tissue>
    </source>
</reference>
<organism evidence="1 2">
    <name type="scientific">Asbolus verrucosus</name>
    <name type="common">Desert ironclad beetle</name>
    <dbReference type="NCBI Taxonomy" id="1661398"/>
    <lineage>
        <taxon>Eukaryota</taxon>
        <taxon>Metazoa</taxon>
        <taxon>Ecdysozoa</taxon>
        <taxon>Arthropoda</taxon>
        <taxon>Hexapoda</taxon>
        <taxon>Insecta</taxon>
        <taxon>Pterygota</taxon>
        <taxon>Neoptera</taxon>
        <taxon>Endopterygota</taxon>
        <taxon>Coleoptera</taxon>
        <taxon>Polyphaga</taxon>
        <taxon>Cucujiformia</taxon>
        <taxon>Tenebrionidae</taxon>
        <taxon>Pimeliinae</taxon>
        <taxon>Asbolus</taxon>
    </lineage>
</organism>
<accession>A0A482VS06</accession>
<sequence length="64" mass="7631">MKSALAKVLLTDLRSEDYKNRVIFCNAMLQKYMKIQISRIKYYLKCFTNMMEHLLIIIDVSLNI</sequence>
<keyword evidence="2" id="KW-1185">Reference proteome</keyword>
<comment type="caution">
    <text evidence="1">The sequence shown here is derived from an EMBL/GenBank/DDBJ whole genome shotgun (WGS) entry which is preliminary data.</text>
</comment>
<evidence type="ECO:0000313" key="2">
    <source>
        <dbReference type="Proteomes" id="UP000292052"/>
    </source>
</evidence>
<gene>
    <name evidence="1" type="ORF">BDFB_013729</name>
</gene>
<evidence type="ECO:0000313" key="1">
    <source>
        <dbReference type="EMBL" id="RZC35456.1"/>
    </source>
</evidence>
<proteinExistence type="predicted"/>
<dbReference type="AlphaFoldDB" id="A0A482VS06"/>